<feature type="compositionally biased region" description="Basic and acidic residues" evidence="3">
    <location>
        <begin position="252"/>
        <end position="266"/>
    </location>
</feature>
<dbReference type="InterPro" id="IPR036964">
    <property type="entry name" value="RASGEF_cat_dom_sf"/>
</dbReference>
<dbReference type="CDD" id="cd00155">
    <property type="entry name" value="RasGEF"/>
    <property type="match status" value="1"/>
</dbReference>
<dbReference type="GO" id="GO:0005886">
    <property type="term" value="C:plasma membrane"/>
    <property type="evidence" value="ECO:0007669"/>
    <property type="project" value="TreeGrafter"/>
</dbReference>
<keyword evidence="7" id="KW-1185">Reference proteome</keyword>
<dbReference type="AlphaFoldDB" id="A0AAN0INB1"/>
<feature type="compositionally biased region" description="Polar residues" evidence="3">
    <location>
        <begin position="212"/>
        <end position="230"/>
    </location>
</feature>
<feature type="region of interest" description="Disordered" evidence="3">
    <location>
        <begin position="524"/>
        <end position="577"/>
    </location>
</feature>
<dbReference type="Pfam" id="PF00618">
    <property type="entry name" value="RasGEF_N"/>
    <property type="match status" value="1"/>
</dbReference>
<dbReference type="PROSITE" id="PS00720">
    <property type="entry name" value="RASGEF"/>
    <property type="match status" value="1"/>
</dbReference>
<feature type="compositionally biased region" description="Low complexity" evidence="3">
    <location>
        <begin position="328"/>
        <end position="356"/>
    </location>
</feature>
<feature type="compositionally biased region" description="Polar residues" evidence="3">
    <location>
        <begin position="457"/>
        <end position="466"/>
    </location>
</feature>
<dbReference type="InterPro" id="IPR008937">
    <property type="entry name" value="Ras-like_GEF"/>
</dbReference>
<dbReference type="PANTHER" id="PTHR23113">
    <property type="entry name" value="GUANINE NUCLEOTIDE EXCHANGE FACTOR"/>
    <property type="match status" value="1"/>
</dbReference>
<name>A0AAN0INB1_AMPQE</name>
<dbReference type="SMART" id="SM00229">
    <property type="entry name" value="RasGEFN"/>
    <property type="match status" value="1"/>
</dbReference>
<evidence type="ECO:0000256" key="1">
    <source>
        <dbReference type="ARBA" id="ARBA00022658"/>
    </source>
</evidence>
<feature type="region of interest" description="Disordered" evidence="3">
    <location>
        <begin position="196"/>
        <end position="388"/>
    </location>
</feature>
<keyword evidence="1 2" id="KW-0344">Guanine-nucleotide releasing factor</keyword>
<reference evidence="7" key="1">
    <citation type="journal article" date="2010" name="Nature">
        <title>The Amphimedon queenslandica genome and the evolution of animal complexity.</title>
        <authorList>
            <person name="Srivastava M."/>
            <person name="Simakov O."/>
            <person name="Chapman J."/>
            <person name="Fahey B."/>
            <person name="Gauthier M.E."/>
            <person name="Mitros T."/>
            <person name="Richards G.S."/>
            <person name="Conaco C."/>
            <person name="Dacre M."/>
            <person name="Hellsten U."/>
            <person name="Larroux C."/>
            <person name="Putnam N.H."/>
            <person name="Stanke M."/>
            <person name="Adamska M."/>
            <person name="Darling A."/>
            <person name="Degnan S.M."/>
            <person name="Oakley T.H."/>
            <person name="Plachetzki D.C."/>
            <person name="Zhai Y."/>
            <person name="Adamski M."/>
            <person name="Calcino A."/>
            <person name="Cummins S.F."/>
            <person name="Goodstein D.M."/>
            <person name="Harris C."/>
            <person name="Jackson D.J."/>
            <person name="Leys S.P."/>
            <person name="Shu S."/>
            <person name="Woodcroft B.J."/>
            <person name="Vervoort M."/>
            <person name="Kosik K.S."/>
            <person name="Manning G."/>
            <person name="Degnan B.M."/>
            <person name="Rokhsar D.S."/>
        </authorList>
    </citation>
    <scope>NUCLEOTIDE SEQUENCE [LARGE SCALE GENOMIC DNA]</scope>
</reference>
<evidence type="ECO:0000256" key="2">
    <source>
        <dbReference type="PROSITE-ProRule" id="PRU00168"/>
    </source>
</evidence>
<evidence type="ECO:0000259" key="4">
    <source>
        <dbReference type="PROSITE" id="PS50009"/>
    </source>
</evidence>
<dbReference type="InterPro" id="IPR001895">
    <property type="entry name" value="RASGEF_cat_dom"/>
</dbReference>
<feature type="region of interest" description="Disordered" evidence="3">
    <location>
        <begin position="1"/>
        <end position="27"/>
    </location>
</feature>
<feature type="compositionally biased region" description="Low complexity" evidence="3">
    <location>
        <begin position="976"/>
        <end position="990"/>
    </location>
</feature>
<feature type="region of interest" description="Disordered" evidence="3">
    <location>
        <begin position="968"/>
        <end position="990"/>
    </location>
</feature>
<dbReference type="InterPro" id="IPR023578">
    <property type="entry name" value="Ras_GEF_dom_sf"/>
</dbReference>
<dbReference type="RefSeq" id="XP_011404541.2">
    <property type="nucleotide sequence ID" value="XM_011406239.2"/>
</dbReference>
<dbReference type="PROSITE" id="PS50009">
    <property type="entry name" value="RASGEF_CAT"/>
    <property type="match status" value="1"/>
</dbReference>
<dbReference type="GeneID" id="100634860"/>
<dbReference type="GO" id="GO:0005085">
    <property type="term" value="F:guanyl-nucleotide exchange factor activity"/>
    <property type="evidence" value="ECO:0007669"/>
    <property type="project" value="UniProtKB-KW"/>
</dbReference>
<dbReference type="Gene3D" id="1.10.840.10">
    <property type="entry name" value="Ras guanine-nucleotide exchange factors catalytic domain"/>
    <property type="match status" value="1"/>
</dbReference>
<evidence type="ECO:0000259" key="5">
    <source>
        <dbReference type="PROSITE" id="PS50212"/>
    </source>
</evidence>
<feature type="compositionally biased region" description="Polar residues" evidence="3">
    <location>
        <begin position="547"/>
        <end position="564"/>
    </location>
</feature>
<dbReference type="GO" id="GO:0007265">
    <property type="term" value="P:Ras protein signal transduction"/>
    <property type="evidence" value="ECO:0007669"/>
    <property type="project" value="TreeGrafter"/>
</dbReference>
<dbReference type="Proteomes" id="UP000007879">
    <property type="component" value="Unassembled WGS sequence"/>
</dbReference>
<dbReference type="Gene3D" id="1.20.870.10">
    <property type="entry name" value="Son of sevenless (SoS) protein Chain: S domain 1"/>
    <property type="match status" value="1"/>
</dbReference>
<dbReference type="KEGG" id="aqu:100634860"/>
<dbReference type="PANTHER" id="PTHR23113:SF224">
    <property type="entry name" value="RAP GUANINE NUCLEOTIDE EXCHANGE FACTOR 1"/>
    <property type="match status" value="1"/>
</dbReference>
<dbReference type="PROSITE" id="PS50212">
    <property type="entry name" value="RASGEF_NTER"/>
    <property type="match status" value="1"/>
</dbReference>
<evidence type="ECO:0000313" key="7">
    <source>
        <dbReference type="Proteomes" id="UP000007879"/>
    </source>
</evidence>
<reference evidence="6" key="2">
    <citation type="submission" date="2024-06" db="UniProtKB">
        <authorList>
            <consortium name="EnsemblMetazoa"/>
        </authorList>
    </citation>
    <scope>IDENTIFICATION</scope>
</reference>
<sequence length="990" mass="110545">MSGIFSKSKKEKKKTDTTSKQATDVSSPAVTVTAGEGLYRKLAMHQTNIMQELETIANSLDKVFADDKQPNYSDVITRLLQQLDSAVSTTQKCLTKDIYEKNSSLKSKMDTYQNEVHANVALLVKWADFSSRDPRYSMNREYVFDCVTRFKDGLNSIVRLVAENVIGVTNASNTPSRVTARRSSVGDTVLHKTGNEFLNGSATLPHHHQDAPISSTSLSTPGVPTRSQSVKPRLNMSRDSLNSDSSDSDVMLNRRSDSADRHEELAHYATPPPPSSHRPSVPVVAHDNGHWGPTRKTSSPGQVPTDRALNGDTGEKPPPIPVKKRRQQQQYLQQQSYSPQVSPSHHSYHQHSYSSPVTTYTPPALLKSPRKGEYDDIPPPLPSKKGPRASMTAGLIATPTLPHSHPMGGSLDAPPPPLRIDSIAGLRSKLETQQGMGGVPGGVASTLPNKPPRVDSASGSGPPTPQHSSLLKLIDQYNKTIHVQPTGEAPPIPPKKRTVLMYNQLFHSQDYTFDDSLIPSLNIPDMVAPPPLPPKKRRRRVVEPVKQDSTTRTASTVINGSPLHSSVKHNGDDSADELDPAEEKIDYLKLEEATPYLIFEQGDGGCTLKGGEIEALIAYAASTSSSVKQYTEAFLSTFYTFITPDQLISKLLYRLEYFYNQGNLAVWQATTSLLVRILSSQAVALIKEAEITLIEFIHMMLKDGNLKFGQLVRNALVEKLNQKAPEFIPLSFAMCRKSGRPASINDFDASEVAKQLTILDADYFYKIDVSEMLYWAKEHNEEKCPRLTLFTMHFNNVSQWTKSRLLEKDLEWKKREKLMVYFISVMKSLREFGNFNAYLAILSAIESAPVSRLDWSEKILKTLEEPRALIDSRGSFKNYRQAFSQTKPPCIPYIGLYLQDLTFLEEQPSKLEDGVSVNFSKRWKQFRSVDHIRFSQTKQYGQDFHPDPNIMGVFNNFADVETDESLWDRSTDIKPSNRQKSSTQSSSANN</sequence>
<dbReference type="EnsemblMetazoa" id="XM_011406239.2">
    <property type="protein sequence ID" value="XP_011404541.2"/>
    <property type="gene ID" value="LOC100634860"/>
</dbReference>
<dbReference type="SMART" id="SM00147">
    <property type="entry name" value="RasGEF"/>
    <property type="match status" value="1"/>
</dbReference>
<feature type="region of interest" description="Disordered" evidence="3">
    <location>
        <begin position="439"/>
        <end position="466"/>
    </location>
</feature>
<dbReference type="InterPro" id="IPR000651">
    <property type="entry name" value="Ras-like_Gua-exchang_fac_N"/>
</dbReference>
<feature type="domain" description="Ras-GEF" evidence="4">
    <location>
        <begin position="748"/>
        <end position="976"/>
    </location>
</feature>
<dbReference type="InterPro" id="IPR019804">
    <property type="entry name" value="Ras_G-nucl-exch_fac_CS"/>
</dbReference>
<evidence type="ECO:0008006" key="8">
    <source>
        <dbReference type="Google" id="ProtNLM"/>
    </source>
</evidence>
<feature type="compositionally biased region" description="Low complexity" evidence="3">
    <location>
        <begin position="237"/>
        <end position="249"/>
    </location>
</feature>
<proteinExistence type="predicted"/>
<dbReference type="SUPFAM" id="SSF48366">
    <property type="entry name" value="Ras GEF"/>
    <property type="match status" value="1"/>
</dbReference>
<accession>A0AAN0INB1</accession>
<dbReference type="Pfam" id="PF00617">
    <property type="entry name" value="RasGEF"/>
    <property type="match status" value="1"/>
</dbReference>
<feature type="domain" description="N-terminal Ras-GEF" evidence="5">
    <location>
        <begin position="604"/>
        <end position="720"/>
    </location>
</feature>
<organism evidence="6 7">
    <name type="scientific">Amphimedon queenslandica</name>
    <name type="common">Sponge</name>
    <dbReference type="NCBI Taxonomy" id="400682"/>
    <lineage>
        <taxon>Eukaryota</taxon>
        <taxon>Metazoa</taxon>
        <taxon>Porifera</taxon>
        <taxon>Demospongiae</taxon>
        <taxon>Heteroscleromorpha</taxon>
        <taxon>Haplosclerida</taxon>
        <taxon>Niphatidae</taxon>
        <taxon>Amphimedon</taxon>
    </lineage>
</organism>
<evidence type="ECO:0000256" key="3">
    <source>
        <dbReference type="SAM" id="MobiDB-lite"/>
    </source>
</evidence>
<protein>
    <recommendedName>
        <fullName evidence="8">Ras-GEF domain-containing protein</fullName>
    </recommendedName>
</protein>
<evidence type="ECO:0000313" key="6">
    <source>
        <dbReference type="EnsemblMetazoa" id="XP_011404541.2"/>
    </source>
</evidence>